<protein>
    <submittedName>
        <fullName evidence="2">Uncharacterized protein</fullName>
    </submittedName>
</protein>
<organism evidence="2 3">
    <name type="scientific">Lysobacter enzymogenes</name>
    <dbReference type="NCBI Taxonomy" id="69"/>
    <lineage>
        <taxon>Bacteria</taxon>
        <taxon>Pseudomonadati</taxon>
        <taxon>Pseudomonadota</taxon>
        <taxon>Gammaproteobacteria</taxon>
        <taxon>Lysobacterales</taxon>
        <taxon>Lysobacteraceae</taxon>
        <taxon>Lysobacter</taxon>
    </lineage>
</organism>
<accession>A0A0S2DF86</accession>
<evidence type="ECO:0000256" key="1">
    <source>
        <dbReference type="SAM" id="MobiDB-lite"/>
    </source>
</evidence>
<proteinExistence type="predicted"/>
<reference evidence="2 3" key="1">
    <citation type="submission" date="2015-11" db="EMBL/GenBank/DDBJ databases">
        <title>Genome sequences of Lysobacter enzymogenes strain C3 and Lysobacter antibioticus ATCC 29479.</title>
        <authorList>
            <person name="Kobayashi D.Y."/>
        </authorList>
    </citation>
    <scope>NUCLEOTIDE SEQUENCE [LARGE SCALE GENOMIC DNA]</scope>
    <source>
        <strain evidence="2 3">C3</strain>
    </source>
</reference>
<dbReference type="EMBL" id="CP013140">
    <property type="protein sequence ID" value="ALN57185.1"/>
    <property type="molecule type" value="Genomic_DNA"/>
</dbReference>
<name>A0A0S2DF86_LYSEN</name>
<dbReference type="AlphaFoldDB" id="A0A0S2DF86"/>
<gene>
    <name evidence="2" type="ORF">GLE_1833</name>
</gene>
<dbReference type="PATRIC" id="fig|69.6.peg.1804"/>
<dbReference type="KEGG" id="lez:GLE_1833"/>
<sequence>MQAHGRKAWVRVHSSGRARCAGRRGEHFPAAARTCAGRAAPRAAAGICAVPARSGAARAPGERDAAPPGAPRGGA</sequence>
<feature type="region of interest" description="Disordered" evidence="1">
    <location>
        <begin position="52"/>
        <end position="75"/>
    </location>
</feature>
<dbReference type="STRING" id="69.GLE_1833"/>
<dbReference type="Proteomes" id="UP000061569">
    <property type="component" value="Chromosome"/>
</dbReference>
<evidence type="ECO:0000313" key="2">
    <source>
        <dbReference type="EMBL" id="ALN57185.1"/>
    </source>
</evidence>
<evidence type="ECO:0000313" key="3">
    <source>
        <dbReference type="Proteomes" id="UP000061569"/>
    </source>
</evidence>